<sequence>MAQESRYFIPPVNVLGKDTVSEIGEHIKRQNGTKALVVTDSVLVEIGIVEKVTDHLKDAGIDFVVFDGVQPNPTVSNVEAGLKLIDSENIDVIVSLGGGSSHDCAKGIATVATNGGKIQDYEGLNQLNKPIMPLIAVNTTAGTASEMTRFCIITDEDRKIKMAIVDWRVTPNVSINDPVLMLEKPQALTANTGMDALTHAVEAYVSTIANPLTDSAAEKAFELIGENLRKAVANGSDYELREKMAYAQFLAGMAFNNASLGLVHGMAHQLGGFYDLPHGICNAILLPHVTNFNKLAKPEKVAKMAELLGENTEGLTLMEAADLGIKAIADLSADIGIPGSLKELDDVDPSDFETLAKNALADASSATNPRQASLEDVVGIFKNAYEGF</sequence>
<dbReference type="PANTHER" id="PTHR11496:SF102">
    <property type="entry name" value="ALCOHOL DEHYDROGENASE 4"/>
    <property type="match status" value="1"/>
</dbReference>
<dbReference type="Pfam" id="PF00465">
    <property type="entry name" value="Fe-ADH"/>
    <property type="match status" value="1"/>
</dbReference>
<dbReference type="InterPro" id="IPR001670">
    <property type="entry name" value="ADH_Fe/GldA"/>
</dbReference>
<dbReference type="FunFam" id="1.20.1090.10:FF:000001">
    <property type="entry name" value="Aldehyde-alcohol dehydrogenase"/>
    <property type="match status" value="1"/>
</dbReference>
<proteinExistence type="inferred from homology"/>
<dbReference type="PANTHER" id="PTHR11496">
    <property type="entry name" value="ALCOHOL DEHYDROGENASE"/>
    <property type="match status" value="1"/>
</dbReference>
<gene>
    <name evidence="6" type="ORF">I0Q91_07375</name>
</gene>
<dbReference type="GO" id="GO:0004022">
    <property type="term" value="F:alcohol dehydrogenase (NAD+) activity"/>
    <property type="evidence" value="ECO:0007669"/>
    <property type="project" value="UniProtKB-ARBA"/>
</dbReference>
<dbReference type="SUPFAM" id="SSF56796">
    <property type="entry name" value="Dehydroquinate synthase-like"/>
    <property type="match status" value="1"/>
</dbReference>
<dbReference type="InterPro" id="IPR056798">
    <property type="entry name" value="ADH_Fe_C"/>
</dbReference>
<accession>A0A931AVH9</accession>
<evidence type="ECO:0000313" key="7">
    <source>
        <dbReference type="Proteomes" id="UP000621436"/>
    </source>
</evidence>
<evidence type="ECO:0000256" key="2">
    <source>
        <dbReference type="ARBA" id="ARBA00023002"/>
    </source>
</evidence>
<keyword evidence="2" id="KW-0560">Oxidoreductase</keyword>
<dbReference type="AlphaFoldDB" id="A0A931AVH9"/>
<name>A0A931AVH9_9FIRM</name>
<dbReference type="RefSeq" id="WP_270453811.1">
    <property type="nucleotide sequence ID" value="NZ_JADPIE010000003.1"/>
</dbReference>
<dbReference type="InterPro" id="IPR018211">
    <property type="entry name" value="ADH_Fe_CS"/>
</dbReference>
<reference evidence="6" key="1">
    <citation type="submission" date="2020-11" db="EMBL/GenBank/DDBJ databases">
        <title>Halonatronomonas betainensis gen. nov., sp. nov. a novel haloalkaliphilic representative of the family Halanaerobiacae capable of betaine degradation.</title>
        <authorList>
            <person name="Boltyanskaya Y."/>
            <person name="Kevbrin V."/>
            <person name="Detkova E."/>
            <person name="Grouzdev D.S."/>
            <person name="Koziaeva V."/>
            <person name="Zhilina T."/>
        </authorList>
    </citation>
    <scope>NUCLEOTIDE SEQUENCE</scope>
    <source>
        <strain evidence="6">Z-7014</strain>
    </source>
</reference>
<evidence type="ECO:0000259" key="5">
    <source>
        <dbReference type="Pfam" id="PF25137"/>
    </source>
</evidence>
<dbReference type="InterPro" id="IPR039697">
    <property type="entry name" value="Alcohol_dehydrogenase_Fe"/>
</dbReference>
<dbReference type="EMBL" id="JADPIE010000003">
    <property type="protein sequence ID" value="MBF8436891.1"/>
    <property type="molecule type" value="Genomic_DNA"/>
</dbReference>
<dbReference type="Gene3D" id="1.20.1090.10">
    <property type="entry name" value="Dehydroquinate synthase-like - alpha domain"/>
    <property type="match status" value="1"/>
</dbReference>
<evidence type="ECO:0000256" key="1">
    <source>
        <dbReference type="ARBA" id="ARBA00007358"/>
    </source>
</evidence>
<keyword evidence="7" id="KW-1185">Reference proteome</keyword>
<dbReference type="Proteomes" id="UP000621436">
    <property type="component" value="Unassembled WGS sequence"/>
</dbReference>
<protein>
    <submittedName>
        <fullName evidence="6">Iron-containing alcohol dehydrogenase</fullName>
    </submittedName>
</protein>
<evidence type="ECO:0000259" key="4">
    <source>
        <dbReference type="Pfam" id="PF00465"/>
    </source>
</evidence>
<dbReference type="PROSITE" id="PS00060">
    <property type="entry name" value="ADH_IRON_2"/>
    <property type="match status" value="1"/>
</dbReference>
<feature type="domain" description="Fe-containing alcohol dehydrogenase-like C-terminal" evidence="5">
    <location>
        <begin position="189"/>
        <end position="385"/>
    </location>
</feature>
<comment type="caution">
    <text evidence="6">The sequence shown here is derived from an EMBL/GenBank/DDBJ whole genome shotgun (WGS) entry which is preliminary data.</text>
</comment>
<dbReference type="Gene3D" id="3.40.50.1970">
    <property type="match status" value="1"/>
</dbReference>
<dbReference type="GO" id="GO:0046872">
    <property type="term" value="F:metal ion binding"/>
    <property type="evidence" value="ECO:0007669"/>
    <property type="project" value="InterPro"/>
</dbReference>
<evidence type="ECO:0000256" key="3">
    <source>
        <dbReference type="ARBA" id="ARBA00023027"/>
    </source>
</evidence>
<organism evidence="6 7">
    <name type="scientific">Halonatronomonas betaini</name>
    <dbReference type="NCBI Taxonomy" id="2778430"/>
    <lineage>
        <taxon>Bacteria</taxon>
        <taxon>Bacillati</taxon>
        <taxon>Bacillota</taxon>
        <taxon>Clostridia</taxon>
        <taxon>Halanaerobiales</taxon>
        <taxon>Halarsenatibacteraceae</taxon>
        <taxon>Halonatronomonas</taxon>
    </lineage>
</organism>
<comment type="similarity">
    <text evidence="1">Belongs to the iron-containing alcohol dehydrogenase family.</text>
</comment>
<dbReference type="Pfam" id="PF25137">
    <property type="entry name" value="ADH_Fe_C"/>
    <property type="match status" value="1"/>
</dbReference>
<evidence type="ECO:0000313" key="6">
    <source>
        <dbReference type="EMBL" id="MBF8436891.1"/>
    </source>
</evidence>
<dbReference type="PROSITE" id="PS00913">
    <property type="entry name" value="ADH_IRON_1"/>
    <property type="match status" value="1"/>
</dbReference>
<feature type="domain" description="Alcohol dehydrogenase iron-type/glycerol dehydrogenase GldA" evidence="4">
    <location>
        <begin position="11"/>
        <end position="178"/>
    </location>
</feature>
<keyword evidence="3" id="KW-0520">NAD</keyword>
<dbReference type="FunFam" id="3.40.50.1970:FF:000003">
    <property type="entry name" value="Alcohol dehydrogenase, iron-containing"/>
    <property type="match status" value="1"/>
</dbReference>
<dbReference type="CDD" id="cd08188">
    <property type="entry name" value="PDDH"/>
    <property type="match status" value="1"/>
</dbReference>